<evidence type="ECO:0000313" key="1">
    <source>
        <dbReference type="EMBL" id="EAZ93438.1"/>
    </source>
</evidence>
<sequence>MKDRWIFGKNIPKRGFFLNVNRNR</sequence>
<keyword evidence="2" id="KW-1185">Reference proteome</keyword>
<accession>A3II06</accession>
<comment type="caution">
    <text evidence="1">The sequence shown here is derived from an EMBL/GenBank/DDBJ whole genome shotgun (WGS) entry which is preliminary data.</text>
</comment>
<protein>
    <submittedName>
        <fullName evidence="1">Uncharacterized protein</fullName>
    </submittedName>
</protein>
<dbReference type="AlphaFoldDB" id="A3II06"/>
<dbReference type="Proteomes" id="UP000003781">
    <property type="component" value="Unassembled WGS sequence"/>
</dbReference>
<proteinExistence type="predicted"/>
<reference evidence="1 2" key="1">
    <citation type="submission" date="2007-03" db="EMBL/GenBank/DDBJ databases">
        <authorList>
            <person name="Stal L."/>
            <person name="Ferriera S."/>
            <person name="Johnson J."/>
            <person name="Kravitz S."/>
            <person name="Beeson K."/>
            <person name="Sutton G."/>
            <person name="Rogers Y.-H."/>
            <person name="Friedman R."/>
            <person name="Frazier M."/>
            <person name="Venter J.C."/>
        </authorList>
    </citation>
    <scope>NUCLEOTIDE SEQUENCE [LARGE SCALE GENOMIC DNA]</scope>
    <source>
        <strain evidence="1 2">CCY0110</strain>
    </source>
</reference>
<name>A3II06_9CHRO</name>
<dbReference type="EMBL" id="AAXW01000002">
    <property type="protein sequence ID" value="EAZ93438.1"/>
    <property type="molecule type" value="Genomic_DNA"/>
</dbReference>
<gene>
    <name evidence="1" type="ORF">CY0110_16622</name>
</gene>
<organism evidence="1 2">
    <name type="scientific">Crocosphaera chwakensis CCY0110</name>
    <dbReference type="NCBI Taxonomy" id="391612"/>
    <lineage>
        <taxon>Bacteria</taxon>
        <taxon>Bacillati</taxon>
        <taxon>Cyanobacteriota</taxon>
        <taxon>Cyanophyceae</taxon>
        <taxon>Oscillatoriophycideae</taxon>
        <taxon>Chroococcales</taxon>
        <taxon>Aphanothecaceae</taxon>
        <taxon>Crocosphaera</taxon>
        <taxon>Crocosphaera chwakensis</taxon>
    </lineage>
</organism>
<evidence type="ECO:0000313" key="2">
    <source>
        <dbReference type="Proteomes" id="UP000003781"/>
    </source>
</evidence>